<dbReference type="EMBL" id="MZGV01000009">
    <property type="protein sequence ID" value="OPJ63447.1"/>
    <property type="molecule type" value="Genomic_DNA"/>
</dbReference>
<proteinExistence type="predicted"/>
<accession>A0A1V4IVL1</accession>
<dbReference type="AlphaFoldDB" id="A0A1V4IVL1"/>
<dbReference type="Proteomes" id="UP000190080">
    <property type="component" value="Unassembled WGS sequence"/>
</dbReference>
<dbReference type="STRING" id="1450648.CLORY_12340"/>
<comment type="caution">
    <text evidence="1">The sequence shown here is derived from an EMBL/GenBank/DDBJ whole genome shotgun (WGS) entry which is preliminary data.</text>
</comment>
<evidence type="ECO:0000313" key="1">
    <source>
        <dbReference type="EMBL" id="OPJ63447.1"/>
    </source>
</evidence>
<protein>
    <submittedName>
        <fullName evidence="1">Uncharacterized protein</fullName>
    </submittedName>
</protein>
<evidence type="ECO:0000313" key="2">
    <source>
        <dbReference type="Proteomes" id="UP000190080"/>
    </source>
</evidence>
<gene>
    <name evidence="1" type="ORF">CLORY_12340</name>
</gene>
<reference evidence="1 2" key="1">
    <citation type="submission" date="2017-03" db="EMBL/GenBank/DDBJ databases">
        <title>Genome sequence of Clostridium oryzae DSM 28571.</title>
        <authorList>
            <person name="Poehlein A."/>
            <person name="Daniel R."/>
        </authorList>
    </citation>
    <scope>NUCLEOTIDE SEQUENCE [LARGE SCALE GENOMIC DNA]</scope>
    <source>
        <strain evidence="1 2">DSM 28571</strain>
    </source>
</reference>
<organism evidence="1 2">
    <name type="scientific">Clostridium oryzae</name>
    <dbReference type="NCBI Taxonomy" id="1450648"/>
    <lineage>
        <taxon>Bacteria</taxon>
        <taxon>Bacillati</taxon>
        <taxon>Bacillota</taxon>
        <taxon>Clostridia</taxon>
        <taxon>Eubacteriales</taxon>
        <taxon>Clostridiaceae</taxon>
        <taxon>Clostridium</taxon>
    </lineage>
</organism>
<sequence>MELLTLGNLKSVLIMVIDNIKGTMKKIFYKKTQIDFYTKVSIDTPSKLTFVYENKFI</sequence>
<name>A0A1V4IVL1_9CLOT</name>
<keyword evidence="2" id="KW-1185">Reference proteome</keyword>